<sequence length="84" mass="9191">MAHHQSTEEKDQLDCLIKETHSTVDQSPREEEEEECPYVFVPETRGRPFVPASVVRPAVPEPNGDDAGPAPTGFIAAVRGLFSS</sequence>
<reference evidence="2" key="2">
    <citation type="submission" date="2015-01" db="EMBL/GenBank/DDBJ databases">
        <title>Evolutionary Origins and Diversification of the Mycorrhizal Mutualists.</title>
        <authorList>
            <consortium name="DOE Joint Genome Institute"/>
            <consortium name="Mycorrhizal Genomics Consortium"/>
            <person name="Kohler A."/>
            <person name="Kuo A."/>
            <person name="Nagy L.G."/>
            <person name="Floudas D."/>
            <person name="Copeland A."/>
            <person name="Barry K.W."/>
            <person name="Cichocki N."/>
            <person name="Veneault-Fourrey C."/>
            <person name="LaButti K."/>
            <person name="Lindquist E.A."/>
            <person name="Lipzen A."/>
            <person name="Lundell T."/>
            <person name="Morin E."/>
            <person name="Murat C."/>
            <person name="Riley R."/>
            <person name="Ohm R."/>
            <person name="Sun H."/>
            <person name="Tunlid A."/>
            <person name="Henrissat B."/>
            <person name="Grigoriev I.V."/>
            <person name="Hibbett D.S."/>
            <person name="Martin F."/>
        </authorList>
    </citation>
    <scope>NUCLEOTIDE SEQUENCE [LARGE SCALE GENOMIC DNA]</scope>
    <source>
        <strain evidence="2">MUT 4182</strain>
    </source>
</reference>
<evidence type="ECO:0000313" key="2">
    <source>
        <dbReference type="Proteomes" id="UP000054248"/>
    </source>
</evidence>
<keyword evidence="2" id="KW-1185">Reference proteome</keyword>
<accession>A0A0C3QGB0</accession>
<reference evidence="1 2" key="1">
    <citation type="submission" date="2014-04" db="EMBL/GenBank/DDBJ databases">
        <authorList>
            <consortium name="DOE Joint Genome Institute"/>
            <person name="Kuo A."/>
            <person name="Girlanda M."/>
            <person name="Perotto S."/>
            <person name="Kohler A."/>
            <person name="Nagy L.G."/>
            <person name="Floudas D."/>
            <person name="Copeland A."/>
            <person name="Barry K.W."/>
            <person name="Cichocki N."/>
            <person name="Veneault-Fourrey C."/>
            <person name="LaButti K."/>
            <person name="Lindquist E.A."/>
            <person name="Lipzen A."/>
            <person name="Lundell T."/>
            <person name="Morin E."/>
            <person name="Murat C."/>
            <person name="Sun H."/>
            <person name="Tunlid A."/>
            <person name="Henrissat B."/>
            <person name="Grigoriev I.V."/>
            <person name="Hibbett D.S."/>
            <person name="Martin F."/>
            <person name="Nordberg H.P."/>
            <person name="Cantor M.N."/>
            <person name="Hua S.X."/>
        </authorList>
    </citation>
    <scope>NUCLEOTIDE SEQUENCE [LARGE SCALE GENOMIC DNA]</scope>
    <source>
        <strain evidence="1 2">MUT 4182</strain>
    </source>
</reference>
<protein>
    <submittedName>
        <fullName evidence="1">Uncharacterized protein</fullName>
    </submittedName>
</protein>
<organism evidence="1 2">
    <name type="scientific">Tulasnella calospora MUT 4182</name>
    <dbReference type="NCBI Taxonomy" id="1051891"/>
    <lineage>
        <taxon>Eukaryota</taxon>
        <taxon>Fungi</taxon>
        <taxon>Dikarya</taxon>
        <taxon>Basidiomycota</taxon>
        <taxon>Agaricomycotina</taxon>
        <taxon>Agaricomycetes</taxon>
        <taxon>Cantharellales</taxon>
        <taxon>Tulasnellaceae</taxon>
        <taxon>Tulasnella</taxon>
    </lineage>
</organism>
<evidence type="ECO:0000313" key="1">
    <source>
        <dbReference type="EMBL" id="KIO30645.1"/>
    </source>
</evidence>
<dbReference type="AlphaFoldDB" id="A0A0C3QGB0"/>
<dbReference type="Proteomes" id="UP000054248">
    <property type="component" value="Unassembled WGS sequence"/>
</dbReference>
<gene>
    <name evidence="1" type="ORF">M407DRAFT_242147</name>
</gene>
<name>A0A0C3QGB0_9AGAM</name>
<proteinExistence type="predicted"/>
<dbReference type="EMBL" id="KN822970">
    <property type="protein sequence ID" value="KIO30645.1"/>
    <property type="molecule type" value="Genomic_DNA"/>
</dbReference>
<dbReference type="HOGENOM" id="CLU_2529129_0_0_1"/>